<comment type="caution">
    <text evidence="1">The sequence shown here is derived from an EMBL/GenBank/DDBJ whole genome shotgun (WGS) entry which is preliminary data.</text>
</comment>
<dbReference type="EMBL" id="JANJQO010002617">
    <property type="protein sequence ID" value="KAJ2966462.1"/>
    <property type="molecule type" value="Genomic_DNA"/>
</dbReference>
<evidence type="ECO:0000313" key="2">
    <source>
        <dbReference type="Proteomes" id="UP001143910"/>
    </source>
</evidence>
<protein>
    <submittedName>
        <fullName evidence="1">Uncharacterized protein</fullName>
    </submittedName>
</protein>
<dbReference type="Proteomes" id="UP001143910">
    <property type="component" value="Unassembled WGS sequence"/>
</dbReference>
<accession>A0ACC1MHF8</accession>
<name>A0ACC1MHF8_9HYPO</name>
<evidence type="ECO:0000313" key="1">
    <source>
        <dbReference type="EMBL" id="KAJ2966462.1"/>
    </source>
</evidence>
<proteinExistence type="predicted"/>
<gene>
    <name evidence="1" type="ORF">NQ176_g10140</name>
</gene>
<keyword evidence="2" id="KW-1185">Reference proteome</keyword>
<organism evidence="1 2">
    <name type="scientific">Zarea fungicola</name>
    <dbReference type="NCBI Taxonomy" id="93591"/>
    <lineage>
        <taxon>Eukaryota</taxon>
        <taxon>Fungi</taxon>
        <taxon>Dikarya</taxon>
        <taxon>Ascomycota</taxon>
        <taxon>Pezizomycotina</taxon>
        <taxon>Sordariomycetes</taxon>
        <taxon>Hypocreomycetidae</taxon>
        <taxon>Hypocreales</taxon>
        <taxon>Cordycipitaceae</taxon>
        <taxon>Zarea</taxon>
    </lineage>
</organism>
<reference evidence="1" key="1">
    <citation type="submission" date="2022-08" db="EMBL/GenBank/DDBJ databases">
        <title>Genome Sequence of Lecanicillium fungicola.</title>
        <authorList>
            <person name="Buettner E."/>
        </authorList>
    </citation>
    <scope>NUCLEOTIDE SEQUENCE</scope>
    <source>
        <strain evidence="1">Babe33</strain>
    </source>
</reference>
<sequence length="148" mass="16739">MCCFDLPWRRTLLLSAINGAVGLALTTLVPAKWSMLNPALHITWEVTLLGLMATKQTPRYIWFATPVVQASTCTDWGLRQVAAAPRLVMPPWAFLAVMVGGRLLLDLHLQTMLRHRHDFRCARNKILFSTQNLLLVFTAMLLLEDLAR</sequence>